<dbReference type="SUPFAM" id="SSF53623">
    <property type="entry name" value="MurD-like peptide ligases, catalytic domain"/>
    <property type="match status" value="1"/>
</dbReference>
<keyword evidence="4" id="KW-0479">Metal-binding</keyword>
<keyword evidence="6 10" id="KW-0067">ATP-binding</keyword>
<dbReference type="Proteomes" id="UP001444625">
    <property type="component" value="Unassembled WGS sequence"/>
</dbReference>
<evidence type="ECO:0000256" key="2">
    <source>
        <dbReference type="ARBA" id="ARBA00013025"/>
    </source>
</evidence>
<dbReference type="NCBIfam" id="TIGR01499">
    <property type="entry name" value="folC"/>
    <property type="match status" value="1"/>
</dbReference>
<keyword evidence="7" id="KW-0460">Magnesium</keyword>
<dbReference type="GO" id="GO:0016874">
    <property type="term" value="F:ligase activity"/>
    <property type="evidence" value="ECO:0007669"/>
    <property type="project" value="UniProtKB-KW"/>
</dbReference>
<accession>A0ABU9XEZ0</accession>
<evidence type="ECO:0000256" key="7">
    <source>
        <dbReference type="ARBA" id="ARBA00022842"/>
    </source>
</evidence>
<evidence type="ECO:0000256" key="6">
    <source>
        <dbReference type="ARBA" id="ARBA00022840"/>
    </source>
</evidence>
<evidence type="ECO:0000313" key="13">
    <source>
        <dbReference type="EMBL" id="MEN2765724.1"/>
    </source>
</evidence>
<evidence type="ECO:0000259" key="12">
    <source>
        <dbReference type="Pfam" id="PF08245"/>
    </source>
</evidence>
<keyword evidence="14" id="KW-1185">Reference proteome</keyword>
<evidence type="ECO:0000256" key="1">
    <source>
        <dbReference type="ARBA" id="ARBA00008276"/>
    </source>
</evidence>
<dbReference type="RefSeq" id="WP_345823198.1">
    <property type="nucleotide sequence ID" value="NZ_JBDIML010000001.1"/>
</dbReference>
<keyword evidence="3 10" id="KW-0436">Ligase</keyword>
<dbReference type="EMBL" id="JBDIML010000001">
    <property type="protein sequence ID" value="MEN2765724.1"/>
    <property type="molecule type" value="Genomic_DNA"/>
</dbReference>
<feature type="domain" description="Mur ligase central" evidence="12">
    <location>
        <begin position="46"/>
        <end position="269"/>
    </location>
</feature>
<evidence type="ECO:0000256" key="10">
    <source>
        <dbReference type="PIRNR" id="PIRNR001563"/>
    </source>
</evidence>
<dbReference type="PANTHER" id="PTHR11136">
    <property type="entry name" value="FOLYLPOLYGLUTAMATE SYNTHASE-RELATED"/>
    <property type="match status" value="1"/>
</dbReference>
<keyword evidence="5 10" id="KW-0547">Nucleotide-binding</keyword>
<dbReference type="EC" id="6.3.2.17" evidence="2"/>
<dbReference type="Pfam" id="PF08245">
    <property type="entry name" value="Mur_ligase_M"/>
    <property type="match status" value="1"/>
</dbReference>
<evidence type="ECO:0000256" key="8">
    <source>
        <dbReference type="ARBA" id="ARBA00030592"/>
    </source>
</evidence>
<protein>
    <recommendedName>
        <fullName evidence="2">tetrahydrofolate synthase</fullName>
        <ecNumber evidence="2">6.3.2.17</ecNumber>
    </recommendedName>
    <alternativeName>
        <fullName evidence="8">Tetrahydrofolylpolyglutamate synthase</fullName>
    </alternativeName>
</protein>
<dbReference type="Pfam" id="PF02875">
    <property type="entry name" value="Mur_ligase_C"/>
    <property type="match status" value="1"/>
</dbReference>
<name>A0ABU9XEZ0_9BACI</name>
<dbReference type="Gene3D" id="3.40.1190.10">
    <property type="entry name" value="Mur-like, catalytic domain"/>
    <property type="match status" value="1"/>
</dbReference>
<dbReference type="InterPro" id="IPR013221">
    <property type="entry name" value="Mur_ligase_cen"/>
</dbReference>
<evidence type="ECO:0000256" key="3">
    <source>
        <dbReference type="ARBA" id="ARBA00022598"/>
    </source>
</evidence>
<dbReference type="InterPro" id="IPR004101">
    <property type="entry name" value="Mur_ligase_C"/>
</dbReference>
<comment type="similarity">
    <text evidence="1 10">Belongs to the folylpolyglutamate synthase family.</text>
</comment>
<dbReference type="Gene3D" id="3.90.190.20">
    <property type="entry name" value="Mur ligase, C-terminal domain"/>
    <property type="match status" value="1"/>
</dbReference>
<evidence type="ECO:0000256" key="9">
    <source>
        <dbReference type="ARBA" id="ARBA00047493"/>
    </source>
</evidence>
<proteinExistence type="inferred from homology"/>
<evidence type="ECO:0000259" key="11">
    <source>
        <dbReference type="Pfam" id="PF02875"/>
    </source>
</evidence>
<gene>
    <name evidence="13" type="ORF">ABC228_00860</name>
</gene>
<dbReference type="PANTHER" id="PTHR11136:SF0">
    <property type="entry name" value="DIHYDROFOLATE SYNTHETASE-RELATED"/>
    <property type="match status" value="1"/>
</dbReference>
<dbReference type="InterPro" id="IPR036565">
    <property type="entry name" value="Mur-like_cat_sf"/>
</dbReference>
<sequence length="429" mass="48883">MFYSLEEVQVFFDERKLFGIKPGLDRMVQLLASQQNPEKNFKSIHIAGTNGKGSTVTYLKDSLKANHYRVGVFTSPSLDGLTGHIMIDDRPISEEQFLSLLNQLLPTIQQLDNIQMHATEFEILTVIAFMYFSEAVDIALIEAGMGGREDSTNCIVPILSIITNIEKDHAQFLGDTIEKIAYQKAGIMKQNVPTVLGNVHDVCLPIIYQEAKLKQAKVYQLHREYEYCNVQSNLNGNYFNWLFAEQSLRVTLQMQGFHQIENASTALMAMVIIEQVGFPINWEKVLRAMSTSQIAGRFERLLQYPCVWIDGAHNLAGMNAFLHTTRELSIKQRKHLVFAGFHDKELVQMIELAIPYFDSIILTTFDHPRAEDATRLANHIHSSKISVSTNWQKLINEFGNEYNNDCYFFAGSLHFIGMVRAYVLTENIN</sequence>
<dbReference type="SUPFAM" id="SSF53244">
    <property type="entry name" value="MurD-like peptide ligases, peptide-binding domain"/>
    <property type="match status" value="1"/>
</dbReference>
<evidence type="ECO:0000256" key="4">
    <source>
        <dbReference type="ARBA" id="ARBA00022723"/>
    </source>
</evidence>
<evidence type="ECO:0000313" key="14">
    <source>
        <dbReference type="Proteomes" id="UP001444625"/>
    </source>
</evidence>
<reference evidence="13 14" key="1">
    <citation type="submission" date="2024-05" db="EMBL/GenBank/DDBJ databases">
        <authorList>
            <person name="Haq I."/>
            <person name="Ullah Z."/>
            <person name="Ahmad R."/>
            <person name="Li M."/>
            <person name="Tong Y."/>
        </authorList>
    </citation>
    <scope>NUCLEOTIDE SEQUENCE [LARGE SCALE GENOMIC DNA]</scope>
    <source>
        <strain evidence="13 14">16A2E</strain>
    </source>
</reference>
<feature type="domain" description="Mur ligase C-terminal" evidence="11">
    <location>
        <begin position="296"/>
        <end position="412"/>
    </location>
</feature>
<dbReference type="PIRSF" id="PIRSF001563">
    <property type="entry name" value="Folylpolyglu_synth"/>
    <property type="match status" value="1"/>
</dbReference>
<evidence type="ECO:0000256" key="5">
    <source>
        <dbReference type="ARBA" id="ARBA00022741"/>
    </source>
</evidence>
<dbReference type="InterPro" id="IPR001645">
    <property type="entry name" value="Folylpolyglutamate_synth"/>
</dbReference>
<dbReference type="InterPro" id="IPR036615">
    <property type="entry name" value="Mur_ligase_C_dom_sf"/>
</dbReference>
<comment type="catalytic activity">
    <reaction evidence="9">
        <text>(6S)-5,6,7,8-tetrahydrofolyl-(gamma-L-Glu)(n) + L-glutamate + ATP = (6S)-5,6,7,8-tetrahydrofolyl-(gamma-L-Glu)(n+1) + ADP + phosphate + H(+)</text>
        <dbReference type="Rhea" id="RHEA:10580"/>
        <dbReference type="Rhea" id="RHEA-COMP:14738"/>
        <dbReference type="Rhea" id="RHEA-COMP:14740"/>
        <dbReference type="ChEBI" id="CHEBI:15378"/>
        <dbReference type="ChEBI" id="CHEBI:29985"/>
        <dbReference type="ChEBI" id="CHEBI:30616"/>
        <dbReference type="ChEBI" id="CHEBI:43474"/>
        <dbReference type="ChEBI" id="CHEBI:141005"/>
        <dbReference type="ChEBI" id="CHEBI:456216"/>
        <dbReference type="EC" id="6.3.2.17"/>
    </reaction>
</comment>
<comment type="caution">
    <text evidence="13">The sequence shown here is derived from an EMBL/GenBank/DDBJ whole genome shotgun (WGS) entry which is preliminary data.</text>
</comment>
<organism evidence="13 14">
    <name type="scientific">Ornithinibacillus xuwenensis</name>
    <dbReference type="NCBI Taxonomy" id="3144668"/>
    <lineage>
        <taxon>Bacteria</taxon>
        <taxon>Bacillati</taxon>
        <taxon>Bacillota</taxon>
        <taxon>Bacilli</taxon>
        <taxon>Bacillales</taxon>
        <taxon>Bacillaceae</taxon>
        <taxon>Ornithinibacillus</taxon>
    </lineage>
</organism>